<comment type="subcellular location">
    <subcellularLocation>
        <location evidence="1">Cell envelope</location>
    </subcellularLocation>
</comment>
<keyword evidence="3 4" id="KW-0732">Signal</keyword>
<organism evidence="6 7">
    <name type="scientific">Desulfuromonas acetoxidans (strain DSM 684 / 11070)</name>
    <dbReference type="NCBI Taxonomy" id="281689"/>
    <lineage>
        <taxon>Bacteria</taxon>
        <taxon>Pseudomonadati</taxon>
        <taxon>Thermodesulfobacteriota</taxon>
        <taxon>Desulfuromonadia</taxon>
        <taxon>Desulfuromonadales</taxon>
        <taxon>Desulfuromonadaceae</taxon>
        <taxon>Desulfuromonas</taxon>
    </lineage>
</organism>
<comment type="caution">
    <text evidence="6">The sequence shown here is derived from an EMBL/GenBank/DDBJ whole genome shotgun (WGS) entry which is preliminary data.</text>
</comment>
<evidence type="ECO:0000313" key="6">
    <source>
        <dbReference type="EMBL" id="EAT15311.1"/>
    </source>
</evidence>
<dbReference type="PANTHER" id="PTHR46847">
    <property type="entry name" value="D-ALLOSE-BINDING PERIPLASMIC PROTEIN-RELATED"/>
    <property type="match status" value="1"/>
</dbReference>
<dbReference type="Pfam" id="PF13407">
    <property type="entry name" value="Peripla_BP_4"/>
    <property type="match status" value="1"/>
</dbReference>
<dbReference type="InterPro" id="IPR025997">
    <property type="entry name" value="SBP_2_dom"/>
</dbReference>
<dbReference type="SUPFAM" id="SSF53822">
    <property type="entry name" value="Periplasmic binding protein-like I"/>
    <property type="match status" value="1"/>
</dbReference>
<evidence type="ECO:0000256" key="2">
    <source>
        <dbReference type="ARBA" id="ARBA00007639"/>
    </source>
</evidence>
<dbReference type="EMBL" id="AAEW02000012">
    <property type="protein sequence ID" value="EAT15311.1"/>
    <property type="molecule type" value="Genomic_DNA"/>
</dbReference>
<dbReference type="GO" id="GO:0030246">
    <property type="term" value="F:carbohydrate binding"/>
    <property type="evidence" value="ECO:0007669"/>
    <property type="project" value="UniProtKB-ARBA"/>
</dbReference>
<comment type="similarity">
    <text evidence="2">Belongs to the bacterial solute-binding protein 2 family.</text>
</comment>
<keyword evidence="7" id="KW-1185">Reference proteome</keyword>
<evidence type="ECO:0000256" key="1">
    <source>
        <dbReference type="ARBA" id="ARBA00004196"/>
    </source>
</evidence>
<evidence type="ECO:0000256" key="4">
    <source>
        <dbReference type="SAM" id="SignalP"/>
    </source>
</evidence>
<accession>Q1JY95</accession>
<dbReference type="InterPro" id="IPR028082">
    <property type="entry name" value="Peripla_BP_I"/>
</dbReference>
<name>Q1JY95_DESA6</name>
<reference evidence="6" key="2">
    <citation type="submission" date="2006-05" db="EMBL/GenBank/DDBJ databases">
        <title>Sequencing of the draft genome and assembly of Desulfuromonas acetoxidans DSM 684.</title>
        <authorList>
            <consortium name="US DOE Joint Genome Institute (JGI-PGF)"/>
            <person name="Copeland A."/>
            <person name="Lucas S."/>
            <person name="Lapidus A."/>
            <person name="Barry K."/>
            <person name="Detter J.C."/>
            <person name="Glavina del Rio T."/>
            <person name="Hammon N."/>
            <person name="Israni S."/>
            <person name="Dalin E."/>
            <person name="Tice H."/>
            <person name="Bruce D."/>
            <person name="Pitluck S."/>
            <person name="Richardson P."/>
        </authorList>
    </citation>
    <scope>NUCLEOTIDE SEQUENCE [LARGE SCALE GENOMIC DNA]</scope>
    <source>
        <strain evidence="6">DSM 684</strain>
    </source>
</reference>
<keyword evidence="6" id="KW-0813">Transport</keyword>
<dbReference type="Gene3D" id="3.40.50.2300">
    <property type="match status" value="2"/>
</dbReference>
<dbReference type="AlphaFoldDB" id="Q1JY95"/>
<feature type="signal peptide" evidence="4">
    <location>
        <begin position="1"/>
        <end position="26"/>
    </location>
</feature>
<evidence type="ECO:0000313" key="7">
    <source>
        <dbReference type="Proteomes" id="UP000005695"/>
    </source>
</evidence>
<evidence type="ECO:0000259" key="5">
    <source>
        <dbReference type="Pfam" id="PF13407"/>
    </source>
</evidence>
<proteinExistence type="inferred from homology"/>
<dbReference type="Proteomes" id="UP000005695">
    <property type="component" value="Unassembled WGS sequence"/>
</dbReference>
<sequence>MYRRLPAIKTMLMLMLLCNLRCTVHAADALAFSQSVATAPVTFQGGLHRPVKIVTIYPDQQASSYWRRNLVSMTARLEELNIRYKWTHFSSQAHQTRLQEQQLAKALQLKPDFLVINIDSSRIRKLLGRVLYRGTPKIIVPNQTIPNTQWQDYPPLLYTGFDHEEGSRMLATHLFDTYGNDARYAIICGTNGQVSQLRTQGFHQIAIDRQAPPPLVEFFTDQTPDKIYRAASDIVNSYNQVDFIFCTTTDIALNTSRALKDLGRKDAIAINGWGGGEKELEALQQGDLAATVMRMNDDSGVSIAEAVKFVLEDRQQQIPRLFCGTMKLLSAANLCQIEDLRKQAFRYSEAQ</sequence>
<protein>
    <submittedName>
        <fullName evidence="6">ABC-type sugar transport system, periplasmic component</fullName>
    </submittedName>
</protein>
<dbReference type="PANTHER" id="PTHR46847:SF1">
    <property type="entry name" value="D-ALLOSE-BINDING PERIPLASMIC PROTEIN-RELATED"/>
    <property type="match status" value="1"/>
</dbReference>
<gene>
    <name evidence="6" type="ORF">Dace_1280</name>
</gene>
<reference evidence="6" key="1">
    <citation type="submission" date="2006-05" db="EMBL/GenBank/DDBJ databases">
        <title>Annotation of the draft genome assembly of Desulfuromonas acetoxidans DSM 684.</title>
        <authorList>
            <consortium name="US DOE Joint Genome Institute (JGI-ORNL)"/>
            <person name="Larimer F."/>
            <person name="Land M."/>
            <person name="Hauser L."/>
        </authorList>
    </citation>
    <scope>NUCLEOTIDE SEQUENCE [LARGE SCALE GENOMIC DNA]</scope>
    <source>
        <strain evidence="6">DSM 684</strain>
    </source>
</reference>
<keyword evidence="6" id="KW-0762">Sugar transport</keyword>
<evidence type="ECO:0000256" key="3">
    <source>
        <dbReference type="ARBA" id="ARBA00022729"/>
    </source>
</evidence>
<dbReference type="GO" id="GO:0030313">
    <property type="term" value="C:cell envelope"/>
    <property type="evidence" value="ECO:0007669"/>
    <property type="project" value="UniProtKB-SubCell"/>
</dbReference>
<feature type="domain" description="Periplasmic binding protein" evidence="5">
    <location>
        <begin position="56"/>
        <end position="309"/>
    </location>
</feature>
<feature type="chain" id="PRO_5004192610" evidence="4">
    <location>
        <begin position="27"/>
        <end position="351"/>
    </location>
</feature>